<comment type="caution">
    <text evidence="7">The sequence shown here is derived from an EMBL/GenBank/DDBJ whole genome shotgun (WGS) entry which is preliminary data.</text>
</comment>
<evidence type="ECO:0000313" key="7">
    <source>
        <dbReference type="EMBL" id="KAJ4951799.1"/>
    </source>
</evidence>
<dbReference type="AlphaFoldDB" id="A0A9Q0JT28"/>
<evidence type="ECO:0000313" key="8">
    <source>
        <dbReference type="Proteomes" id="UP001141806"/>
    </source>
</evidence>
<evidence type="ECO:0000256" key="1">
    <source>
        <dbReference type="ARBA" id="ARBA00004167"/>
    </source>
</evidence>
<evidence type="ECO:0000256" key="5">
    <source>
        <dbReference type="SAM" id="Phobius"/>
    </source>
</evidence>
<dbReference type="GO" id="GO:0016020">
    <property type="term" value="C:membrane"/>
    <property type="evidence" value="ECO:0007669"/>
    <property type="project" value="UniProtKB-SubCell"/>
</dbReference>
<name>A0A9Q0JT28_9MAGN</name>
<dbReference type="PANTHER" id="PTHR31234:SF65">
    <property type="entry name" value="LATE EMBRYOGENESIS ABUNDANT PROTEIN, LEA_2 SUBGROUP"/>
    <property type="match status" value="1"/>
</dbReference>
<proteinExistence type="predicted"/>
<dbReference type="InterPro" id="IPR044839">
    <property type="entry name" value="NDR1-like"/>
</dbReference>
<dbReference type="Proteomes" id="UP001141806">
    <property type="component" value="Unassembled WGS sequence"/>
</dbReference>
<sequence>MVEEEQSRRVSLPWQRINSLREEDAQWKSAGKLRWRRCIQCCGCLSALMLIFGIILLILVFTVFRIKDVAISLNSVTFEKMSISNPPAPRGGFPFNQTPLTSPSVNMTMIADLTIKNPNIASFKYNNATTNLYYDGYHIGEALNPAGNARARKTFHMNLTVEISIKPDSSSFVQVYQLSDDLNFGSLKIDTYTWIDGRVNALNIFKRYIIVKMNCTMMVNMTSSSIEYLNCREAINGL</sequence>
<feature type="transmembrane region" description="Helical" evidence="5">
    <location>
        <begin position="38"/>
        <end position="64"/>
    </location>
</feature>
<dbReference type="EMBL" id="JAMYWD010000012">
    <property type="protein sequence ID" value="KAJ4951799.1"/>
    <property type="molecule type" value="Genomic_DNA"/>
</dbReference>
<keyword evidence="3 5" id="KW-1133">Transmembrane helix</keyword>
<dbReference type="InterPro" id="IPR004864">
    <property type="entry name" value="LEA_2"/>
</dbReference>
<dbReference type="Pfam" id="PF03168">
    <property type="entry name" value="LEA_2"/>
    <property type="match status" value="1"/>
</dbReference>
<dbReference type="OrthoDB" id="764273at2759"/>
<dbReference type="Gene3D" id="2.60.40.1820">
    <property type="match status" value="1"/>
</dbReference>
<accession>A0A9Q0JT28</accession>
<keyword evidence="2 5" id="KW-0812">Transmembrane</keyword>
<dbReference type="PANTHER" id="PTHR31234">
    <property type="entry name" value="LATE EMBRYOGENESIS ABUNDANT (LEA) HYDROXYPROLINE-RICH GLYCOPROTEIN FAMILY"/>
    <property type="match status" value="1"/>
</dbReference>
<keyword evidence="4 5" id="KW-0472">Membrane</keyword>
<feature type="domain" description="Late embryogenesis abundant protein LEA-2 subgroup" evidence="6">
    <location>
        <begin position="113"/>
        <end position="215"/>
    </location>
</feature>
<evidence type="ECO:0000256" key="3">
    <source>
        <dbReference type="ARBA" id="ARBA00022989"/>
    </source>
</evidence>
<reference evidence="7" key="1">
    <citation type="journal article" date="2023" name="Plant J.">
        <title>The genome of the king protea, Protea cynaroides.</title>
        <authorList>
            <person name="Chang J."/>
            <person name="Duong T.A."/>
            <person name="Schoeman C."/>
            <person name="Ma X."/>
            <person name="Roodt D."/>
            <person name="Barker N."/>
            <person name="Li Z."/>
            <person name="Van de Peer Y."/>
            <person name="Mizrachi E."/>
        </authorList>
    </citation>
    <scope>NUCLEOTIDE SEQUENCE</scope>
    <source>
        <tissue evidence="7">Young leaves</tissue>
    </source>
</reference>
<evidence type="ECO:0000259" key="6">
    <source>
        <dbReference type="Pfam" id="PF03168"/>
    </source>
</evidence>
<dbReference type="GO" id="GO:0098542">
    <property type="term" value="P:defense response to other organism"/>
    <property type="evidence" value="ECO:0007669"/>
    <property type="project" value="InterPro"/>
</dbReference>
<dbReference type="SUPFAM" id="SSF117070">
    <property type="entry name" value="LEA14-like"/>
    <property type="match status" value="1"/>
</dbReference>
<comment type="subcellular location">
    <subcellularLocation>
        <location evidence="1">Membrane</location>
        <topology evidence="1">Single-pass membrane protein</topology>
    </subcellularLocation>
</comment>
<gene>
    <name evidence="7" type="ORF">NE237_028631</name>
</gene>
<organism evidence="7 8">
    <name type="scientific">Protea cynaroides</name>
    <dbReference type="NCBI Taxonomy" id="273540"/>
    <lineage>
        <taxon>Eukaryota</taxon>
        <taxon>Viridiplantae</taxon>
        <taxon>Streptophyta</taxon>
        <taxon>Embryophyta</taxon>
        <taxon>Tracheophyta</taxon>
        <taxon>Spermatophyta</taxon>
        <taxon>Magnoliopsida</taxon>
        <taxon>Proteales</taxon>
        <taxon>Proteaceae</taxon>
        <taxon>Protea</taxon>
    </lineage>
</organism>
<keyword evidence="8" id="KW-1185">Reference proteome</keyword>
<protein>
    <recommendedName>
        <fullName evidence="6">Late embryogenesis abundant protein LEA-2 subgroup domain-containing protein</fullName>
    </recommendedName>
</protein>
<evidence type="ECO:0000256" key="2">
    <source>
        <dbReference type="ARBA" id="ARBA00022692"/>
    </source>
</evidence>
<evidence type="ECO:0000256" key="4">
    <source>
        <dbReference type="ARBA" id="ARBA00023136"/>
    </source>
</evidence>